<evidence type="ECO:0000313" key="2">
    <source>
        <dbReference type="Proteomes" id="UP000438699"/>
    </source>
</evidence>
<name>A0A6N6N6G7_9BACT</name>
<protein>
    <submittedName>
        <fullName evidence="1">Uncharacterized protein</fullName>
    </submittedName>
</protein>
<dbReference type="AlphaFoldDB" id="A0A6N6N6G7"/>
<comment type="caution">
    <text evidence="1">The sequence shown here is derived from an EMBL/GenBank/DDBJ whole genome shotgun (WGS) entry which is preliminary data.</text>
</comment>
<sequence>MGKKVINLDALKEREVVLGGETYKVRKPSVKEYMSDKFQGLEGKMKAAKNTMEQFTIFVGMIVEYSDIPEGVLMEQDGDTILTLAQMLVPSAI</sequence>
<proteinExistence type="predicted"/>
<dbReference type="EMBL" id="WAIE01000001">
    <property type="protein sequence ID" value="KAB1443075.1"/>
    <property type="molecule type" value="Genomic_DNA"/>
</dbReference>
<accession>A0A6N6N6G7</accession>
<organism evidence="1 2">
    <name type="scientific">Pseudodesulfovibrio senegalensis</name>
    <dbReference type="NCBI Taxonomy" id="1721087"/>
    <lineage>
        <taxon>Bacteria</taxon>
        <taxon>Pseudomonadati</taxon>
        <taxon>Thermodesulfobacteriota</taxon>
        <taxon>Desulfovibrionia</taxon>
        <taxon>Desulfovibrionales</taxon>
        <taxon>Desulfovibrionaceae</taxon>
    </lineage>
</organism>
<dbReference type="Proteomes" id="UP000438699">
    <property type="component" value="Unassembled WGS sequence"/>
</dbReference>
<gene>
    <name evidence="1" type="ORF">F8A88_02080</name>
</gene>
<evidence type="ECO:0000313" key="1">
    <source>
        <dbReference type="EMBL" id="KAB1443075.1"/>
    </source>
</evidence>
<reference evidence="1 2" key="1">
    <citation type="journal article" date="2017" name="Int. J. Syst. Evol. Microbiol.">
        <title>Desulfovibrio senegalensis sp. nov., a mesophilic sulfate reducer isolated from marine sediment.</title>
        <authorList>
            <person name="Thioye A."/>
            <person name="Gam Z.B.A."/>
            <person name="Mbengue M."/>
            <person name="Cayol J.L."/>
            <person name="Joseph-Bartoli M."/>
            <person name="Toure-Kane C."/>
            <person name="Labat M."/>
        </authorList>
    </citation>
    <scope>NUCLEOTIDE SEQUENCE [LARGE SCALE GENOMIC DNA]</scope>
    <source>
        <strain evidence="1 2">DSM 101509</strain>
    </source>
</reference>
<dbReference type="RefSeq" id="WP_151149373.1">
    <property type="nucleotide sequence ID" value="NZ_WAIE01000001.1"/>
</dbReference>
<keyword evidence="2" id="KW-1185">Reference proteome</keyword>